<evidence type="ECO:0000313" key="2">
    <source>
        <dbReference type="Proteomes" id="UP000199671"/>
    </source>
</evidence>
<organism evidence="1 2">
    <name type="scientific">Actinomyces ruminicola</name>
    <dbReference type="NCBI Taxonomy" id="332524"/>
    <lineage>
        <taxon>Bacteria</taxon>
        <taxon>Bacillati</taxon>
        <taxon>Actinomycetota</taxon>
        <taxon>Actinomycetes</taxon>
        <taxon>Actinomycetales</taxon>
        <taxon>Actinomycetaceae</taxon>
        <taxon>Actinomyces</taxon>
    </lineage>
</organism>
<evidence type="ECO:0000313" key="1">
    <source>
        <dbReference type="EMBL" id="SDN16528.1"/>
    </source>
</evidence>
<accession>A0A1G9Z4T1</accession>
<proteinExistence type="predicted"/>
<sequence>MFTLTLSPQQDLELRYRSATARDLLATGVRVLRAGGLSESNRDSITTTLAVGLGRLYELALGLRALSMHGRWVTRTNHADGQCPDLLSMHDEVFDFLSLAPQPTARGAGRGLSRLTTDPAVPRLVAALGTYWDCAMGSPAHARRTGPAWADVEDAVQQAPQDCELSILGGPNGEPAEYLAWRRSVQASRSAFRTDCGERLAGTVEAIWFTLGICGRDGVFGQPGKVFATEVLPAASPRDASAAA</sequence>
<protein>
    <submittedName>
        <fullName evidence="1">Uncharacterized protein</fullName>
    </submittedName>
</protein>
<dbReference type="OrthoDB" id="3252467at2"/>
<gene>
    <name evidence="1" type="ORF">SAMN04487766_1165</name>
</gene>
<dbReference type="EMBL" id="FNHU01000016">
    <property type="protein sequence ID" value="SDN16528.1"/>
    <property type="molecule type" value="Genomic_DNA"/>
</dbReference>
<dbReference type="RefSeq" id="WP_092612331.1">
    <property type="nucleotide sequence ID" value="NZ_FNHU01000016.1"/>
</dbReference>
<dbReference type="Proteomes" id="UP000199671">
    <property type="component" value="Unassembled WGS sequence"/>
</dbReference>
<name>A0A1G9Z4T1_9ACTO</name>
<reference evidence="1 2" key="1">
    <citation type="submission" date="2016-10" db="EMBL/GenBank/DDBJ databases">
        <authorList>
            <person name="de Groot N.N."/>
        </authorList>
    </citation>
    <scope>NUCLEOTIDE SEQUENCE [LARGE SCALE GENOMIC DNA]</scope>
    <source>
        <strain evidence="1 2">KPR-7B</strain>
    </source>
</reference>
<dbReference type="AlphaFoldDB" id="A0A1G9Z4T1"/>